<keyword evidence="5" id="KW-0456">Lyase</keyword>
<keyword evidence="3 4" id="KW-0862">Zinc</keyword>
<feature type="binding site" evidence="4">
    <location>
        <position position="49"/>
    </location>
    <ligand>
        <name>Zn(2+)</name>
        <dbReference type="ChEBI" id="CHEBI:29105"/>
    </ligand>
</feature>
<reference evidence="6 7" key="1">
    <citation type="journal article" date="2013" name="BMC Genomics">
        <title>Genomics-driven discovery of the pneumocandin biosynthetic gene cluster in the fungus Glarea lozoyensis.</title>
        <authorList>
            <person name="Chen L."/>
            <person name="Yue Q."/>
            <person name="Zhang X."/>
            <person name="Xiang M."/>
            <person name="Wang C."/>
            <person name="Li S."/>
            <person name="Che Y."/>
            <person name="Ortiz-Lopez F.J."/>
            <person name="Bills G.F."/>
            <person name="Liu X."/>
            <person name="An Z."/>
        </authorList>
    </citation>
    <scope>NUCLEOTIDE SEQUENCE [LARGE SCALE GENOMIC DNA]</scope>
    <source>
        <strain evidence="7">ATCC 20868 / MF5171</strain>
    </source>
</reference>
<evidence type="ECO:0000313" key="7">
    <source>
        <dbReference type="Proteomes" id="UP000016922"/>
    </source>
</evidence>
<dbReference type="KEGG" id="glz:GLAREA_12617"/>
<dbReference type="EC" id="4.2.1.1" evidence="5"/>
<dbReference type="AlphaFoldDB" id="S3D2F8"/>
<comment type="similarity">
    <text evidence="1 5">Belongs to the beta-class carbonic anhydrase family.</text>
</comment>
<evidence type="ECO:0000256" key="4">
    <source>
        <dbReference type="PIRSR" id="PIRSR601765-1"/>
    </source>
</evidence>
<dbReference type="GO" id="GO:0008270">
    <property type="term" value="F:zinc ion binding"/>
    <property type="evidence" value="ECO:0007669"/>
    <property type="project" value="UniProtKB-UniRule"/>
</dbReference>
<feature type="binding site" evidence="4">
    <location>
        <position position="101"/>
    </location>
    <ligand>
        <name>Zn(2+)</name>
        <dbReference type="ChEBI" id="CHEBI:29105"/>
    </ligand>
</feature>
<comment type="cofactor">
    <cofactor evidence="4">
        <name>Zn(2+)</name>
        <dbReference type="ChEBI" id="CHEBI:29105"/>
    </cofactor>
    <text evidence="4">Binds 1 zinc ion per subunit.</text>
</comment>
<dbReference type="EMBL" id="KE145362">
    <property type="protein sequence ID" value="EPE31314.1"/>
    <property type="molecule type" value="Genomic_DNA"/>
</dbReference>
<evidence type="ECO:0000256" key="2">
    <source>
        <dbReference type="ARBA" id="ARBA00022723"/>
    </source>
</evidence>
<dbReference type="PANTHER" id="PTHR43175">
    <property type="entry name" value="CARBONIC ANHYDRASE"/>
    <property type="match status" value="1"/>
</dbReference>
<name>S3D2F8_GLAL2</name>
<dbReference type="RefSeq" id="XP_008081589.1">
    <property type="nucleotide sequence ID" value="XM_008083398.1"/>
</dbReference>
<dbReference type="OrthoDB" id="10248475at2759"/>
<dbReference type="Gene3D" id="3.40.1050.10">
    <property type="entry name" value="Carbonic anhydrase"/>
    <property type="match status" value="1"/>
</dbReference>
<sequence>MPSSPTVQELLKRNAQSAKNHEPIPTLTEISQLPAEQQLPMPKWFIVSCCDNRIDPFEILGLEKWDAVVVRSCAGRIAPQMQNLLFLDNVLHFTDVMIMHHTDCSAELFKNDDLRDILKERAPEESATIEELRLPGFDE</sequence>
<protein>
    <recommendedName>
        <fullName evidence="5">Carbonic anhydrase</fullName>
        <ecNumber evidence="5">4.2.1.1</ecNumber>
    </recommendedName>
    <alternativeName>
        <fullName evidence="5">Carbonate dehydratase</fullName>
    </alternativeName>
</protein>
<dbReference type="InterPro" id="IPR036874">
    <property type="entry name" value="Carbonic_anhydrase_sf"/>
</dbReference>
<dbReference type="STRING" id="1116229.S3D2F8"/>
<evidence type="ECO:0000256" key="3">
    <source>
        <dbReference type="ARBA" id="ARBA00022833"/>
    </source>
</evidence>
<proteinExistence type="inferred from homology"/>
<dbReference type="Pfam" id="PF00484">
    <property type="entry name" value="Pro_CA"/>
    <property type="match status" value="1"/>
</dbReference>
<dbReference type="HOGENOM" id="CLU_084253_4_0_1"/>
<keyword evidence="7" id="KW-1185">Reference proteome</keyword>
<comment type="function">
    <text evidence="5">Reversible hydration of carbon dioxide.</text>
</comment>
<gene>
    <name evidence="6" type="ORF">GLAREA_12617</name>
</gene>
<evidence type="ECO:0000313" key="6">
    <source>
        <dbReference type="EMBL" id="EPE31314.1"/>
    </source>
</evidence>
<accession>S3D2F8</accession>
<dbReference type="Proteomes" id="UP000016922">
    <property type="component" value="Unassembled WGS sequence"/>
</dbReference>
<dbReference type="SMART" id="SM00947">
    <property type="entry name" value="Pro_CA"/>
    <property type="match status" value="1"/>
</dbReference>
<dbReference type="InterPro" id="IPR001765">
    <property type="entry name" value="Carbonic_anhydrase"/>
</dbReference>
<dbReference type="OMA" id="FEDIMII"/>
<dbReference type="GeneID" id="19471657"/>
<feature type="binding site" evidence="4">
    <location>
        <position position="51"/>
    </location>
    <ligand>
        <name>Zn(2+)</name>
        <dbReference type="ChEBI" id="CHEBI:29105"/>
    </ligand>
</feature>
<dbReference type="SUPFAM" id="SSF53056">
    <property type="entry name" value="beta-carbonic anhydrase, cab"/>
    <property type="match status" value="1"/>
</dbReference>
<evidence type="ECO:0000256" key="1">
    <source>
        <dbReference type="ARBA" id="ARBA00006217"/>
    </source>
</evidence>
<evidence type="ECO:0000256" key="5">
    <source>
        <dbReference type="RuleBase" id="RU003956"/>
    </source>
</evidence>
<dbReference type="GO" id="GO:0004089">
    <property type="term" value="F:carbonate dehydratase activity"/>
    <property type="evidence" value="ECO:0007669"/>
    <property type="project" value="UniProtKB-UniRule"/>
</dbReference>
<dbReference type="PANTHER" id="PTHR43175:SF3">
    <property type="entry name" value="CARBON DISULFIDE HYDROLASE"/>
    <property type="match status" value="1"/>
</dbReference>
<comment type="catalytic activity">
    <reaction evidence="5">
        <text>hydrogencarbonate + H(+) = CO2 + H2O</text>
        <dbReference type="Rhea" id="RHEA:10748"/>
        <dbReference type="ChEBI" id="CHEBI:15377"/>
        <dbReference type="ChEBI" id="CHEBI:15378"/>
        <dbReference type="ChEBI" id="CHEBI:16526"/>
        <dbReference type="ChEBI" id="CHEBI:17544"/>
        <dbReference type="EC" id="4.2.1.1"/>
    </reaction>
</comment>
<keyword evidence="2 4" id="KW-0479">Metal-binding</keyword>
<feature type="binding site" evidence="4">
    <location>
        <position position="104"/>
    </location>
    <ligand>
        <name>Zn(2+)</name>
        <dbReference type="ChEBI" id="CHEBI:29105"/>
    </ligand>
</feature>
<organism evidence="6 7">
    <name type="scientific">Glarea lozoyensis (strain ATCC 20868 / MF5171)</name>
    <dbReference type="NCBI Taxonomy" id="1116229"/>
    <lineage>
        <taxon>Eukaryota</taxon>
        <taxon>Fungi</taxon>
        <taxon>Dikarya</taxon>
        <taxon>Ascomycota</taxon>
        <taxon>Pezizomycotina</taxon>
        <taxon>Leotiomycetes</taxon>
        <taxon>Helotiales</taxon>
        <taxon>Helotiaceae</taxon>
        <taxon>Glarea</taxon>
    </lineage>
</organism>